<keyword evidence="2" id="KW-1185">Reference proteome</keyword>
<sequence length="251" mass="28096">MDLASIPFTQFSCKMFSNSLPLTSESRISCIPRLNPKTNHKNLDIHLPLLCHQGLIHGSIPTRYKGSSMVALGAKNSGSGEEDNRALETVLKLYTAIGNRNISELSDQVVDFFSTLMKCLGNNIQFVVQPTLNEGMNVSVAWRLEWNTPNVLLGKGFGFYTCHIYQGKVVIRNVEMFMEPLLHIEPLRLKMMGVVMTVMDKIGLHDAAFNGKVKKAISLLLILPLMTALLFLFVKLFDQGNHRDSLDLVFL</sequence>
<accession>A0ACC0GLB8</accession>
<organism evidence="1 2">
    <name type="scientific">Camellia lanceoleosa</name>
    <dbReference type="NCBI Taxonomy" id="1840588"/>
    <lineage>
        <taxon>Eukaryota</taxon>
        <taxon>Viridiplantae</taxon>
        <taxon>Streptophyta</taxon>
        <taxon>Embryophyta</taxon>
        <taxon>Tracheophyta</taxon>
        <taxon>Spermatophyta</taxon>
        <taxon>Magnoliopsida</taxon>
        <taxon>eudicotyledons</taxon>
        <taxon>Gunneridae</taxon>
        <taxon>Pentapetalae</taxon>
        <taxon>asterids</taxon>
        <taxon>Ericales</taxon>
        <taxon>Theaceae</taxon>
        <taxon>Camellia</taxon>
    </lineage>
</organism>
<name>A0ACC0GLB8_9ERIC</name>
<proteinExistence type="predicted"/>
<protein>
    <submittedName>
        <fullName evidence="1">Uncharacterized protein</fullName>
    </submittedName>
</protein>
<gene>
    <name evidence="1" type="ORF">LOK49_LG09G01411</name>
</gene>
<comment type="caution">
    <text evidence="1">The sequence shown here is derived from an EMBL/GenBank/DDBJ whole genome shotgun (WGS) entry which is preliminary data.</text>
</comment>
<evidence type="ECO:0000313" key="2">
    <source>
        <dbReference type="Proteomes" id="UP001060215"/>
    </source>
</evidence>
<evidence type="ECO:0000313" key="1">
    <source>
        <dbReference type="EMBL" id="KAI8001373.1"/>
    </source>
</evidence>
<dbReference type="EMBL" id="CM045765">
    <property type="protein sequence ID" value="KAI8001373.1"/>
    <property type="molecule type" value="Genomic_DNA"/>
</dbReference>
<reference evidence="1 2" key="1">
    <citation type="journal article" date="2022" name="Plant J.">
        <title>Chromosome-level genome of Camellia lanceoleosa provides a valuable resource for understanding genome evolution and self-incompatibility.</title>
        <authorList>
            <person name="Gong W."/>
            <person name="Xiao S."/>
            <person name="Wang L."/>
            <person name="Liao Z."/>
            <person name="Chang Y."/>
            <person name="Mo W."/>
            <person name="Hu G."/>
            <person name="Li W."/>
            <person name="Zhao G."/>
            <person name="Zhu H."/>
            <person name="Hu X."/>
            <person name="Ji K."/>
            <person name="Xiang X."/>
            <person name="Song Q."/>
            <person name="Yuan D."/>
            <person name="Jin S."/>
            <person name="Zhang L."/>
        </authorList>
    </citation>
    <scope>NUCLEOTIDE SEQUENCE [LARGE SCALE GENOMIC DNA]</scope>
    <source>
        <strain evidence="1">SQ_2022a</strain>
    </source>
</reference>
<dbReference type="Proteomes" id="UP001060215">
    <property type="component" value="Chromosome 8"/>
</dbReference>